<dbReference type="EMBL" id="JBHLVZ010000019">
    <property type="protein sequence ID" value="MFC0385969.1"/>
    <property type="molecule type" value="Genomic_DNA"/>
</dbReference>
<protein>
    <submittedName>
        <fullName evidence="3">Molecular chaperone</fullName>
    </submittedName>
</protein>
<organism evidence="3 4">
    <name type="scientific">Muricoccus vinaceus</name>
    <dbReference type="NCBI Taxonomy" id="424704"/>
    <lineage>
        <taxon>Bacteria</taxon>
        <taxon>Pseudomonadati</taxon>
        <taxon>Pseudomonadota</taxon>
        <taxon>Alphaproteobacteria</taxon>
        <taxon>Acetobacterales</taxon>
        <taxon>Roseomonadaceae</taxon>
        <taxon>Muricoccus</taxon>
    </lineage>
</organism>
<reference evidence="3 4" key="1">
    <citation type="submission" date="2024-09" db="EMBL/GenBank/DDBJ databases">
        <authorList>
            <person name="Sun Q."/>
            <person name="Mori K."/>
        </authorList>
    </citation>
    <scope>NUCLEOTIDE SEQUENCE [LARGE SCALE GENOMIC DNA]</scope>
    <source>
        <strain evidence="3 4">CCM 7468</strain>
    </source>
</reference>
<feature type="domain" description="Pili assembly chaperone N-terminal" evidence="2">
    <location>
        <begin position="26"/>
        <end position="137"/>
    </location>
</feature>
<dbReference type="InterPro" id="IPR013783">
    <property type="entry name" value="Ig-like_fold"/>
</dbReference>
<evidence type="ECO:0000256" key="1">
    <source>
        <dbReference type="SAM" id="SignalP"/>
    </source>
</evidence>
<name>A0ABV6IQT2_9PROT</name>
<evidence type="ECO:0000259" key="2">
    <source>
        <dbReference type="Pfam" id="PF00345"/>
    </source>
</evidence>
<feature type="signal peptide" evidence="1">
    <location>
        <begin position="1"/>
        <end position="23"/>
    </location>
</feature>
<dbReference type="Pfam" id="PF00345">
    <property type="entry name" value="PapD_N"/>
    <property type="match status" value="1"/>
</dbReference>
<dbReference type="InterPro" id="IPR008962">
    <property type="entry name" value="PapD-like_sf"/>
</dbReference>
<gene>
    <name evidence="3" type="ORF">ACFFIC_10465</name>
</gene>
<evidence type="ECO:0000313" key="4">
    <source>
        <dbReference type="Proteomes" id="UP001589789"/>
    </source>
</evidence>
<comment type="caution">
    <text evidence="3">The sequence shown here is derived from an EMBL/GenBank/DDBJ whole genome shotgun (WGS) entry which is preliminary data.</text>
</comment>
<sequence length="238" mass="25321">MQKLVCAALGFAIAVILSTSAHTQNLQLEPVSVAFQPGQLATTLTVKNRSAVASSVQIRPFRWSQSGGEDVLLPTDLLAVSPPIVRIEPGQTQTFRLVLRHPTVGDEACFRVLLDELPSASSPGSVRIALRLSVPVFAPALPQRPGTLSWRVGHDERGPFLAAQNQGGNHVRVLNLRLTTAAGSAVPVRSGQLPYVLPKAEQIWRLERSGPVQAGAPMRVSAISDAGPITGSVRVDGR</sequence>
<dbReference type="PANTHER" id="PTHR30251">
    <property type="entry name" value="PILUS ASSEMBLY CHAPERONE"/>
    <property type="match status" value="1"/>
</dbReference>
<dbReference type="SUPFAM" id="SSF49354">
    <property type="entry name" value="PapD-like"/>
    <property type="match status" value="1"/>
</dbReference>
<dbReference type="Proteomes" id="UP001589789">
    <property type="component" value="Unassembled WGS sequence"/>
</dbReference>
<keyword evidence="4" id="KW-1185">Reference proteome</keyword>
<evidence type="ECO:0000313" key="3">
    <source>
        <dbReference type="EMBL" id="MFC0385969.1"/>
    </source>
</evidence>
<dbReference type="RefSeq" id="WP_377050110.1">
    <property type="nucleotide sequence ID" value="NZ_JBHLVZ010000019.1"/>
</dbReference>
<proteinExistence type="predicted"/>
<feature type="chain" id="PRO_5047420072" evidence="1">
    <location>
        <begin position="24"/>
        <end position="238"/>
    </location>
</feature>
<dbReference type="Gene3D" id="2.60.40.10">
    <property type="entry name" value="Immunoglobulins"/>
    <property type="match status" value="1"/>
</dbReference>
<keyword evidence="1" id="KW-0732">Signal</keyword>
<dbReference type="InterPro" id="IPR016147">
    <property type="entry name" value="Pili_assmbl_chaperone_N"/>
</dbReference>
<dbReference type="PANTHER" id="PTHR30251:SF4">
    <property type="entry name" value="SLR1668 PROTEIN"/>
    <property type="match status" value="1"/>
</dbReference>
<accession>A0ABV6IQT2</accession>
<dbReference type="InterPro" id="IPR050643">
    <property type="entry name" value="Periplasmic_pilus_chap"/>
</dbReference>